<evidence type="ECO:0008006" key="3">
    <source>
        <dbReference type="Google" id="ProtNLM"/>
    </source>
</evidence>
<protein>
    <recommendedName>
        <fullName evidence="3">DUF4253 domain-containing protein</fullName>
    </recommendedName>
</protein>
<keyword evidence="2" id="KW-1185">Reference proteome</keyword>
<name>A0ABV6GJ81_9BACI</name>
<comment type="caution">
    <text evidence="1">The sequence shown here is derived from an EMBL/GenBank/DDBJ whole genome shotgun (WGS) entry which is preliminary data.</text>
</comment>
<dbReference type="Proteomes" id="UP001589854">
    <property type="component" value="Unassembled WGS sequence"/>
</dbReference>
<evidence type="ECO:0000313" key="1">
    <source>
        <dbReference type="EMBL" id="MFC0273755.1"/>
    </source>
</evidence>
<organism evidence="1 2">
    <name type="scientific">Metabacillus herbersteinensis</name>
    <dbReference type="NCBI Taxonomy" id="283816"/>
    <lineage>
        <taxon>Bacteria</taxon>
        <taxon>Bacillati</taxon>
        <taxon>Bacillota</taxon>
        <taxon>Bacilli</taxon>
        <taxon>Bacillales</taxon>
        <taxon>Bacillaceae</taxon>
        <taxon>Metabacillus</taxon>
    </lineage>
</organism>
<dbReference type="EMBL" id="JBHLVO010000024">
    <property type="protein sequence ID" value="MFC0273755.1"/>
    <property type="molecule type" value="Genomic_DNA"/>
</dbReference>
<dbReference type="RefSeq" id="WP_378937371.1">
    <property type="nucleotide sequence ID" value="NZ_JBHLVO010000024.1"/>
</dbReference>
<proteinExistence type="predicted"/>
<evidence type="ECO:0000313" key="2">
    <source>
        <dbReference type="Proteomes" id="UP001589854"/>
    </source>
</evidence>
<accession>A0ABV6GJ81</accession>
<reference evidence="1 2" key="1">
    <citation type="submission" date="2024-09" db="EMBL/GenBank/DDBJ databases">
        <authorList>
            <person name="Sun Q."/>
            <person name="Mori K."/>
        </authorList>
    </citation>
    <scope>NUCLEOTIDE SEQUENCE [LARGE SCALE GENOMIC DNA]</scope>
    <source>
        <strain evidence="1 2">CCM 7228</strain>
    </source>
</reference>
<sequence>MEMDIYEKSSLEASIGNLIMIKVFHDAGVDVMNFSNNSFMVDIQYNTDEGFSIFLEGLTSLFCNVSYYDYGEIEDSDDLKNMISDGIPEAAYLIQDPIFNKVLDSKYSEEFKLIMRDESNSFEHLEGEIIELLNKDGIAVMIWWPGMLYEVALSLINLKRKANELIHLLESEDNGILNQDNRQIA</sequence>
<gene>
    <name evidence="1" type="ORF">ACFFIX_20420</name>
</gene>